<protein>
    <recommendedName>
        <fullName evidence="2">Peptidoglycan binding-like domain-containing protein</fullName>
    </recommendedName>
</protein>
<evidence type="ECO:0000259" key="2">
    <source>
        <dbReference type="Pfam" id="PF01471"/>
    </source>
</evidence>
<dbReference type="Gene3D" id="1.10.101.10">
    <property type="entry name" value="PGBD-like superfamily/PGBD"/>
    <property type="match status" value="1"/>
</dbReference>
<keyword evidence="1" id="KW-0472">Membrane</keyword>
<organism evidence="3 4">
    <name type="scientific">Agromyces allii</name>
    <dbReference type="NCBI Taxonomy" id="393607"/>
    <lineage>
        <taxon>Bacteria</taxon>
        <taxon>Bacillati</taxon>
        <taxon>Actinomycetota</taxon>
        <taxon>Actinomycetes</taxon>
        <taxon>Micrococcales</taxon>
        <taxon>Microbacteriaceae</taxon>
        <taxon>Agromyces</taxon>
    </lineage>
</organism>
<keyword evidence="1" id="KW-1133">Transmembrane helix</keyword>
<sequence>MQDRTDDKAGSQSKRQPKAIVVLVGLLAVASIGALIGWAMVVVFAPPNKAVLETPFTDVQVVQGEVGTAISLNTVAQWTQQPVGTNQAAGIVTGIRVDAGDEVAAGQTLYEVGLRPIVIAAGITPAFRDIAVGSRGSDVLQVQQFLATIGMYDGAQDGEFGNGTAAAVEDWQASLGVDEDGVVRAADLVFVPTLPARIRLDGEVVYRGATLVGGEAVVSALSSEPAFKIPVTAQQGAKIPPGTAVEIAAQGRVWHAVAGGQEPSSDGGDQVQVLLTSPNNASICLADCSLVPIEGESLLASRIITQPTVTGLIVPSAALKSSADNEVSVIGVTGVEHTVTVIASANGMSVVEGIAEGLRVRIPVEPNGTE</sequence>
<dbReference type="InterPro" id="IPR036365">
    <property type="entry name" value="PGBD-like_sf"/>
</dbReference>
<keyword evidence="1" id="KW-0812">Transmembrane</keyword>
<accession>A0ABN2RFE9</accession>
<comment type="caution">
    <text evidence="3">The sequence shown here is derived from an EMBL/GenBank/DDBJ whole genome shotgun (WGS) entry which is preliminary data.</text>
</comment>
<evidence type="ECO:0000313" key="3">
    <source>
        <dbReference type="EMBL" id="GAA1968253.1"/>
    </source>
</evidence>
<feature type="transmembrane region" description="Helical" evidence="1">
    <location>
        <begin position="20"/>
        <end position="45"/>
    </location>
</feature>
<reference evidence="3 4" key="1">
    <citation type="journal article" date="2019" name="Int. J. Syst. Evol. Microbiol.">
        <title>The Global Catalogue of Microorganisms (GCM) 10K type strain sequencing project: providing services to taxonomists for standard genome sequencing and annotation.</title>
        <authorList>
            <consortium name="The Broad Institute Genomics Platform"/>
            <consortium name="The Broad Institute Genome Sequencing Center for Infectious Disease"/>
            <person name="Wu L."/>
            <person name="Ma J."/>
        </authorList>
    </citation>
    <scope>NUCLEOTIDE SEQUENCE [LARGE SCALE GENOMIC DNA]</scope>
    <source>
        <strain evidence="3 4">JCM 13584</strain>
    </source>
</reference>
<dbReference type="RefSeq" id="WP_157415468.1">
    <property type="nucleotide sequence ID" value="NZ_BAAAMK010000014.1"/>
</dbReference>
<proteinExistence type="predicted"/>
<dbReference type="Proteomes" id="UP001499954">
    <property type="component" value="Unassembled WGS sequence"/>
</dbReference>
<evidence type="ECO:0000256" key="1">
    <source>
        <dbReference type="SAM" id="Phobius"/>
    </source>
</evidence>
<dbReference type="Pfam" id="PF01471">
    <property type="entry name" value="PG_binding_1"/>
    <property type="match status" value="1"/>
</dbReference>
<name>A0ABN2RFE9_9MICO</name>
<feature type="domain" description="Peptidoglycan binding-like" evidence="2">
    <location>
        <begin position="135"/>
        <end position="183"/>
    </location>
</feature>
<dbReference type="EMBL" id="BAAAMK010000014">
    <property type="protein sequence ID" value="GAA1968253.1"/>
    <property type="molecule type" value="Genomic_DNA"/>
</dbReference>
<keyword evidence="4" id="KW-1185">Reference proteome</keyword>
<gene>
    <name evidence="3" type="ORF">GCM10009717_38990</name>
</gene>
<dbReference type="SUPFAM" id="SSF47090">
    <property type="entry name" value="PGBD-like"/>
    <property type="match status" value="1"/>
</dbReference>
<dbReference type="InterPro" id="IPR002477">
    <property type="entry name" value="Peptidoglycan-bd-like"/>
</dbReference>
<dbReference type="InterPro" id="IPR036366">
    <property type="entry name" value="PGBDSf"/>
</dbReference>
<evidence type="ECO:0000313" key="4">
    <source>
        <dbReference type="Proteomes" id="UP001499954"/>
    </source>
</evidence>